<comment type="caution">
    <text evidence="2">The sequence shown here is derived from an EMBL/GenBank/DDBJ whole genome shotgun (WGS) entry which is preliminary data.</text>
</comment>
<evidence type="ECO:0000313" key="2">
    <source>
        <dbReference type="EMBL" id="MBC8431333.1"/>
    </source>
</evidence>
<accession>A0A8J6TPU6</accession>
<dbReference type="PANTHER" id="PTHR33531">
    <property type="entry name" value="RUBRERYTHRIN SUBFAMILY"/>
    <property type="match status" value="1"/>
</dbReference>
<dbReference type="CDD" id="cd01045">
    <property type="entry name" value="Ferritin_like_AB"/>
    <property type="match status" value="1"/>
</dbReference>
<dbReference type="InterPro" id="IPR009078">
    <property type="entry name" value="Ferritin-like_SF"/>
</dbReference>
<dbReference type="EMBL" id="JACNIG010000134">
    <property type="protein sequence ID" value="MBC8431333.1"/>
    <property type="molecule type" value="Genomic_DNA"/>
</dbReference>
<dbReference type="GO" id="GO:0046872">
    <property type="term" value="F:metal ion binding"/>
    <property type="evidence" value="ECO:0007669"/>
    <property type="project" value="InterPro"/>
</dbReference>
<dbReference type="Gene3D" id="1.20.1260.10">
    <property type="match status" value="1"/>
</dbReference>
<name>A0A8J6TPU6_9BACT</name>
<dbReference type="GO" id="GO:0016491">
    <property type="term" value="F:oxidoreductase activity"/>
    <property type="evidence" value="ECO:0007669"/>
    <property type="project" value="InterPro"/>
</dbReference>
<organism evidence="2 3">
    <name type="scientific">Candidatus Desulfatibia vada</name>
    <dbReference type="NCBI Taxonomy" id="2841696"/>
    <lineage>
        <taxon>Bacteria</taxon>
        <taxon>Pseudomonadati</taxon>
        <taxon>Thermodesulfobacteriota</taxon>
        <taxon>Desulfobacteria</taxon>
        <taxon>Desulfobacterales</taxon>
        <taxon>Desulfobacterales incertae sedis</taxon>
        <taxon>Candidatus Desulfatibia</taxon>
    </lineage>
</organism>
<reference evidence="2 3" key="1">
    <citation type="submission" date="2020-08" db="EMBL/GenBank/DDBJ databases">
        <title>Bridging the membrane lipid divide: bacteria of the FCB group superphylum have the potential to synthesize archaeal ether lipids.</title>
        <authorList>
            <person name="Villanueva L."/>
            <person name="Von Meijenfeldt F.A.B."/>
            <person name="Westbye A.B."/>
            <person name="Yadav S."/>
            <person name="Hopmans E.C."/>
            <person name="Dutilh B.E."/>
            <person name="Sinninghe Damste J.S."/>
        </authorList>
    </citation>
    <scope>NUCLEOTIDE SEQUENCE [LARGE SCALE GENOMIC DNA]</scope>
    <source>
        <strain evidence="2">NIOZ-UU17</strain>
    </source>
</reference>
<feature type="domain" description="Rubrerythrin diiron-binding" evidence="1">
    <location>
        <begin position="8"/>
        <end position="143"/>
    </location>
</feature>
<dbReference type="Proteomes" id="UP000605201">
    <property type="component" value="Unassembled WGS sequence"/>
</dbReference>
<dbReference type="InterPro" id="IPR012347">
    <property type="entry name" value="Ferritin-like"/>
</dbReference>
<protein>
    <submittedName>
        <fullName evidence="2">Ferritin family protein</fullName>
    </submittedName>
</protein>
<dbReference type="InterPro" id="IPR003251">
    <property type="entry name" value="Rr_diiron-bd_dom"/>
</dbReference>
<dbReference type="AlphaFoldDB" id="A0A8J6TPU6"/>
<evidence type="ECO:0000259" key="1">
    <source>
        <dbReference type="Pfam" id="PF02915"/>
    </source>
</evidence>
<gene>
    <name evidence="2" type="ORF">H8D96_05390</name>
</gene>
<dbReference type="SUPFAM" id="SSF47240">
    <property type="entry name" value="Ferritin-like"/>
    <property type="match status" value="1"/>
</dbReference>
<dbReference type="Pfam" id="PF02915">
    <property type="entry name" value="Rubrerythrin"/>
    <property type="match status" value="1"/>
</dbReference>
<proteinExistence type="predicted"/>
<evidence type="ECO:0000313" key="3">
    <source>
        <dbReference type="Proteomes" id="UP000605201"/>
    </source>
</evidence>
<dbReference type="PANTHER" id="PTHR33531:SF10">
    <property type="entry name" value="BLR7895 PROTEIN"/>
    <property type="match status" value="1"/>
</dbReference>
<sequence length="155" mass="17941">MENQKLLEVIGIAIEKEEEAYAFYMDLYGKIDDESAKETLEWVAAEEQKHKAFLVDYRDSNLGAEAMRMSEVVYYNISEHQEEPEITKDMSRVDVFLLASHRELKSYNFYTELAGLHPDGETKTMLLKIANEELKHKEKMEYLYANTAFPQTAGG</sequence>